<sequence>MASKMSQHEAYLHNYNESRLCQLPPELLIKIGDHLSPVSMIAFRQTCQQMRKTCDLGRGTFPLNECNYTEMSALETGFFRRSLPTRLWCSLCGTRHPTHCFLEEQRQAPPLARRCPEVRLCQHRSFTRPELKALLWMKRIPGLLPGLPNLLFRCSHHSPKFDGDHQQMCGASIFNNQDTWDREDSFCLRMHYFLAMIPESLTGATADKATVKAYHAKISAALNAIALPACHHLRVNDPTILAYALLPRPHRADHEISRLVHCKAGESCIDSPCGIHVTYSLSWGERPTLYTGLKTYRHWSPEDSAEAHM</sequence>
<dbReference type="Pfam" id="PF00646">
    <property type="entry name" value="F-box"/>
    <property type="match status" value="1"/>
</dbReference>
<proteinExistence type="predicted"/>
<dbReference type="InterPro" id="IPR036047">
    <property type="entry name" value="F-box-like_dom_sf"/>
</dbReference>
<dbReference type="OrthoDB" id="3692147at2759"/>
<dbReference type="EMBL" id="MU004183">
    <property type="protein sequence ID" value="KAF2500634.1"/>
    <property type="molecule type" value="Genomic_DNA"/>
</dbReference>
<evidence type="ECO:0000259" key="1">
    <source>
        <dbReference type="PROSITE" id="PS50181"/>
    </source>
</evidence>
<dbReference type="PROSITE" id="PS50181">
    <property type="entry name" value="FBOX"/>
    <property type="match status" value="1"/>
</dbReference>
<gene>
    <name evidence="2" type="ORF">BU16DRAFT_557091</name>
</gene>
<dbReference type="InterPro" id="IPR001810">
    <property type="entry name" value="F-box_dom"/>
</dbReference>
<evidence type="ECO:0000313" key="3">
    <source>
        <dbReference type="Proteomes" id="UP000799750"/>
    </source>
</evidence>
<keyword evidence="3" id="KW-1185">Reference proteome</keyword>
<evidence type="ECO:0000313" key="2">
    <source>
        <dbReference type="EMBL" id="KAF2500634.1"/>
    </source>
</evidence>
<dbReference type="SUPFAM" id="SSF81383">
    <property type="entry name" value="F-box domain"/>
    <property type="match status" value="1"/>
</dbReference>
<organism evidence="2 3">
    <name type="scientific">Lophium mytilinum</name>
    <dbReference type="NCBI Taxonomy" id="390894"/>
    <lineage>
        <taxon>Eukaryota</taxon>
        <taxon>Fungi</taxon>
        <taxon>Dikarya</taxon>
        <taxon>Ascomycota</taxon>
        <taxon>Pezizomycotina</taxon>
        <taxon>Dothideomycetes</taxon>
        <taxon>Pleosporomycetidae</taxon>
        <taxon>Mytilinidiales</taxon>
        <taxon>Mytilinidiaceae</taxon>
        <taxon>Lophium</taxon>
    </lineage>
</organism>
<name>A0A6A6R8A5_9PEZI</name>
<protein>
    <recommendedName>
        <fullName evidence="1">F-box domain-containing protein</fullName>
    </recommendedName>
</protein>
<dbReference type="Proteomes" id="UP000799750">
    <property type="component" value="Unassembled WGS sequence"/>
</dbReference>
<dbReference type="CDD" id="cd09917">
    <property type="entry name" value="F-box_SF"/>
    <property type="match status" value="1"/>
</dbReference>
<dbReference type="AlphaFoldDB" id="A0A6A6R8A5"/>
<reference evidence="2" key="1">
    <citation type="journal article" date="2020" name="Stud. Mycol.">
        <title>101 Dothideomycetes genomes: a test case for predicting lifestyles and emergence of pathogens.</title>
        <authorList>
            <person name="Haridas S."/>
            <person name="Albert R."/>
            <person name="Binder M."/>
            <person name="Bloem J."/>
            <person name="Labutti K."/>
            <person name="Salamov A."/>
            <person name="Andreopoulos B."/>
            <person name="Baker S."/>
            <person name="Barry K."/>
            <person name="Bills G."/>
            <person name="Bluhm B."/>
            <person name="Cannon C."/>
            <person name="Castanera R."/>
            <person name="Culley D."/>
            <person name="Daum C."/>
            <person name="Ezra D."/>
            <person name="Gonzalez J."/>
            <person name="Henrissat B."/>
            <person name="Kuo A."/>
            <person name="Liang C."/>
            <person name="Lipzen A."/>
            <person name="Lutzoni F."/>
            <person name="Magnuson J."/>
            <person name="Mondo S."/>
            <person name="Nolan M."/>
            <person name="Ohm R."/>
            <person name="Pangilinan J."/>
            <person name="Park H.-J."/>
            <person name="Ramirez L."/>
            <person name="Alfaro M."/>
            <person name="Sun H."/>
            <person name="Tritt A."/>
            <person name="Yoshinaga Y."/>
            <person name="Zwiers L.-H."/>
            <person name="Turgeon B."/>
            <person name="Goodwin S."/>
            <person name="Spatafora J."/>
            <person name="Crous P."/>
            <person name="Grigoriev I."/>
        </authorList>
    </citation>
    <scope>NUCLEOTIDE SEQUENCE</scope>
    <source>
        <strain evidence="2">CBS 269.34</strain>
    </source>
</reference>
<feature type="domain" description="F-box" evidence="1">
    <location>
        <begin position="17"/>
        <end position="51"/>
    </location>
</feature>
<accession>A0A6A6R8A5</accession>